<keyword evidence="4" id="KW-0119">Carbohydrate metabolism</keyword>
<dbReference type="RefSeq" id="WP_169171137.1">
    <property type="nucleotide sequence ID" value="NZ_JAAIII010000001.1"/>
</dbReference>
<dbReference type="Proteomes" id="UP000532194">
    <property type="component" value="Unassembled WGS sequence"/>
</dbReference>
<accession>A0A7Y0EMV1</accession>
<dbReference type="GO" id="GO:0000272">
    <property type="term" value="P:polysaccharide catabolic process"/>
    <property type="evidence" value="ECO:0007669"/>
    <property type="project" value="UniProtKB-KW"/>
</dbReference>
<comment type="caution">
    <text evidence="7">The sequence shown here is derived from an EMBL/GenBank/DDBJ whole genome shotgun (WGS) entry which is preliminary data.</text>
</comment>
<dbReference type="InterPro" id="IPR051801">
    <property type="entry name" value="GH28_Enzymes"/>
</dbReference>
<evidence type="ECO:0000256" key="1">
    <source>
        <dbReference type="ARBA" id="ARBA00008834"/>
    </source>
</evidence>
<evidence type="ECO:0000313" key="7">
    <source>
        <dbReference type="EMBL" id="NMM93082.1"/>
    </source>
</evidence>
<keyword evidence="8" id="KW-1185">Reference proteome</keyword>
<protein>
    <submittedName>
        <fullName evidence="7">Polygalacturonase</fullName>
    </submittedName>
</protein>
<evidence type="ECO:0000256" key="4">
    <source>
        <dbReference type="ARBA" id="ARBA00023326"/>
    </source>
</evidence>
<sequence>MVEPTSESINMFDACVTDTTLTVYWDRPEHLGADTEYTVMVDGADAAHVRHTFATITGLLPEHEYRVTVCVRENTSGETRIVGERRFVTECTKRDIDVSLPPYNAVGDGHTMNTAAIQQALDDCDATSRVVIPAGVFLTGALRMHSDSELHVLAGGVLQGSARPQDYEPRIWSRFEGTECECYASLINIGYLDHESAPTTRNVRLSGDGEIRGGGVALMRATIERERKLMADRLETMADYIATCENSDTIPGRVRGRLVNISNAENVELSGLTFSQGPSWNIHAIYSRRIITHGATIRSRGVWNGDGWDPDSSEDCVLFDTLFDTGDDMVAIKSGKNPEGNAINRPTRHVRIFSCTATGGHGIAIGSEMSGGVEDVRVWDTDISRSRYGIHIKGTPKRGGYVRDVRVMDCAVSAITIHAVGYNDDGIAGPDQPYFEDFRFERLRVMGWRWGENGDVCPSVAIMVKGFDKPGHEAHNITIKDCRLGGVEHGSARIELCDCADVRFEGLCAGSSPVTDVDHSFTSAE</sequence>
<gene>
    <name evidence="7" type="ORF">G1C95_0267</name>
</gene>
<evidence type="ECO:0000259" key="6">
    <source>
        <dbReference type="SMART" id="SM00060"/>
    </source>
</evidence>
<dbReference type="GO" id="GO:0004650">
    <property type="term" value="F:polygalacturonase activity"/>
    <property type="evidence" value="ECO:0007669"/>
    <property type="project" value="InterPro"/>
</dbReference>
<dbReference type="InterPro" id="IPR003961">
    <property type="entry name" value="FN3_dom"/>
</dbReference>
<dbReference type="InterPro" id="IPR011050">
    <property type="entry name" value="Pectin_lyase_fold/virulence"/>
</dbReference>
<dbReference type="PANTHER" id="PTHR31339:SF9">
    <property type="entry name" value="PLASMIN AND FIBRONECTIN-BINDING PROTEIN A"/>
    <property type="match status" value="1"/>
</dbReference>
<organism evidence="7 8">
    <name type="scientific">Bifidobacterium oedipodis</name>
    <dbReference type="NCBI Taxonomy" id="2675322"/>
    <lineage>
        <taxon>Bacteria</taxon>
        <taxon>Bacillati</taxon>
        <taxon>Actinomycetota</taxon>
        <taxon>Actinomycetes</taxon>
        <taxon>Bifidobacteriales</taxon>
        <taxon>Bifidobacteriaceae</taxon>
        <taxon>Bifidobacterium</taxon>
    </lineage>
</organism>
<dbReference type="SUPFAM" id="SSF51126">
    <property type="entry name" value="Pectin lyase-like"/>
    <property type="match status" value="1"/>
</dbReference>
<evidence type="ECO:0000256" key="5">
    <source>
        <dbReference type="RuleBase" id="RU361169"/>
    </source>
</evidence>
<keyword evidence="4" id="KW-0624">Polysaccharide degradation</keyword>
<comment type="similarity">
    <text evidence="1 5">Belongs to the glycosyl hydrolase 28 family.</text>
</comment>
<dbReference type="InterPro" id="IPR013783">
    <property type="entry name" value="Ig-like_fold"/>
</dbReference>
<dbReference type="InterPro" id="IPR012334">
    <property type="entry name" value="Pectin_lyas_fold"/>
</dbReference>
<dbReference type="Gene3D" id="2.160.20.10">
    <property type="entry name" value="Single-stranded right-handed beta-helix, Pectin lyase-like"/>
    <property type="match status" value="1"/>
</dbReference>
<dbReference type="CDD" id="cd00063">
    <property type="entry name" value="FN3"/>
    <property type="match status" value="1"/>
</dbReference>
<evidence type="ECO:0000256" key="3">
    <source>
        <dbReference type="ARBA" id="ARBA00023295"/>
    </source>
</evidence>
<name>A0A7Y0EMV1_9BIFI</name>
<dbReference type="InterPro" id="IPR000743">
    <property type="entry name" value="Glyco_hydro_28"/>
</dbReference>
<proteinExistence type="inferred from homology"/>
<dbReference type="Gene3D" id="2.60.40.10">
    <property type="entry name" value="Immunoglobulins"/>
    <property type="match status" value="1"/>
</dbReference>
<dbReference type="PANTHER" id="PTHR31339">
    <property type="entry name" value="PECTIN LYASE-RELATED"/>
    <property type="match status" value="1"/>
</dbReference>
<keyword evidence="2 5" id="KW-0378">Hydrolase</keyword>
<feature type="domain" description="Fibronectin type-III" evidence="6">
    <location>
        <begin position="4"/>
        <end position="79"/>
    </location>
</feature>
<dbReference type="InterPro" id="IPR036116">
    <property type="entry name" value="FN3_sf"/>
</dbReference>
<evidence type="ECO:0000313" key="8">
    <source>
        <dbReference type="Proteomes" id="UP000532194"/>
    </source>
</evidence>
<dbReference type="Pfam" id="PF00295">
    <property type="entry name" value="Glyco_hydro_28"/>
    <property type="match status" value="1"/>
</dbReference>
<evidence type="ECO:0000256" key="2">
    <source>
        <dbReference type="ARBA" id="ARBA00022801"/>
    </source>
</evidence>
<dbReference type="EMBL" id="JAAIII010000001">
    <property type="protein sequence ID" value="NMM93082.1"/>
    <property type="molecule type" value="Genomic_DNA"/>
</dbReference>
<keyword evidence="3 5" id="KW-0326">Glycosidase</keyword>
<dbReference type="SUPFAM" id="SSF49265">
    <property type="entry name" value="Fibronectin type III"/>
    <property type="match status" value="1"/>
</dbReference>
<reference evidence="7 8" key="1">
    <citation type="submission" date="2020-02" db="EMBL/GenBank/DDBJ databases">
        <title>Characterization of phylogenetic diversity of novel bifidobacterial species isolated in Czech ZOOs.</title>
        <authorList>
            <person name="Lugli G.A."/>
            <person name="Vera N.B."/>
            <person name="Ventura M."/>
        </authorList>
    </citation>
    <scope>NUCLEOTIDE SEQUENCE [LARGE SCALE GENOMIC DNA]</scope>
    <source>
        <strain evidence="7 8">DSM 109957</strain>
    </source>
</reference>
<dbReference type="AlphaFoldDB" id="A0A7Y0EMV1"/>
<dbReference type="SMART" id="SM00060">
    <property type="entry name" value="FN3"/>
    <property type="match status" value="1"/>
</dbReference>